<feature type="compositionally biased region" description="Acidic residues" evidence="1">
    <location>
        <begin position="592"/>
        <end position="610"/>
    </location>
</feature>
<dbReference type="EMBL" id="GAMC01015883">
    <property type="protein sequence ID" value="JAB90672.1"/>
    <property type="molecule type" value="mRNA"/>
</dbReference>
<protein>
    <recommendedName>
        <fullName evidence="2">WH2 domain-containing protein</fullName>
    </recommendedName>
</protein>
<dbReference type="OrthoDB" id="8039211at2759"/>
<proteinExistence type="evidence at transcript level"/>
<feature type="compositionally biased region" description="Low complexity" evidence="1">
    <location>
        <begin position="1142"/>
        <end position="1152"/>
    </location>
</feature>
<feature type="compositionally biased region" description="Pro residues" evidence="1">
    <location>
        <begin position="1153"/>
        <end position="1183"/>
    </location>
</feature>
<dbReference type="Pfam" id="PF02205">
    <property type="entry name" value="WH2"/>
    <property type="match status" value="1"/>
</dbReference>
<evidence type="ECO:0000259" key="2">
    <source>
        <dbReference type="PROSITE" id="PS51082"/>
    </source>
</evidence>
<dbReference type="InterPro" id="IPR051412">
    <property type="entry name" value="Formin_Homology_Diaphanous_sf"/>
</dbReference>
<feature type="domain" description="WH2" evidence="2">
    <location>
        <begin position="1223"/>
        <end position="1240"/>
    </location>
</feature>
<feature type="compositionally biased region" description="Pro residues" evidence="1">
    <location>
        <begin position="1191"/>
        <end position="1200"/>
    </location>
</feature>
<dbReference type="PANTHER" id="PTHR45691">
    <property type="entry name" value="PROTEIN DIAPHANOUS"/>
    <property type="match status" value="1"/>
</dbReference>
<dbReference type="GO" id="GO:0005884">
    <property type="term" value="C:actin filament"/>
    <property type="evidence" value="ECO:0007669"/>
    <property type="project" value="TreeGrafter"/>
</dbReference>
<dbReference type="PANTHER" id="PTHR45691:SF1">
    <property type="entry name" value="FH2 DOMAIN-CONTAINING PROTEIN 1-RELATED"/>
    <property type="match status" value="1"/>
</dbReference>
<feature type="region of interest" description="Disordered" evidence="1">
    <location>
        <begin position="546"/>
        <end position="656"/>
    </location>
</feature>
<dbReference type="PROSITE" id="PS51082">
    <property type="entry name" value="WH2"/>
    <property type="match status" value="1"/>
</dbReference>
<dbReference type="SMART" id="SM00246">
    <property type="entry name" value="WH2"/>
    <property type="match status" value="2"/>
</dbReference>
<feature type="compositionally biased region" description="Basic and acidic residues" evidence="1">
    <location>
        <begin position="611"/>
        <end position="629"/>
    </location>
</feature>
<accession>W8AX09</accession>
<feature type="compositionally biased region" description="Polar residues" evidence="1">
    <location>
        <begin position="945"/>
        <end position="954"/>
    </location>
</feature>
<feature type="region of interest" description="Disordered" evidence="1">
    <location>
        <begin position="983"/>
        <end position="1022"/>
    </location>
</feature>
<organism evidence="3">
    <name type="scientific">Ceratitis capitata</name>
    <name type="common">Mediterranean fruit fly</name>
    <name type="synonym">Tephritis capitata</name>
    <dbReference type="NCBI Taxonomy" id="7213"/>
    <lineage>
        <taxon>Eukaryota</taxon>
        <taxon>Metazoa</taxon>
        <taxon>Ecdysozoa</taxon>
        <taxon>Arthropoda</taxon>
        <taxon>Hexapoda</taxon>
        <taxon>Insecta</taxon>
        <taxon>Pterygota</taxon>
        <taxon>Neoptera</taxon>
        <taxon>Endopterygota</taxon>
        <taxon>Diptera</taxon>
        <taxon>Brachycera</taxon>
        <taxon>Muscomorpha</taxon>
        <taxon>Tephritoidea</taxon>
        <taxon>Tephritidae</taxon>
        <taxon>Ceratitis</taxon>
        <taxon>Ceratitis</taxon>
    </lineage>
</organism>
<dbReference type="GO" id="GO:0003779">
    <property type="term" value="F:actin binding"/>
    <property type="evidence" value="ECO:0007669"/>
    <property type="project" value="InterPro"/>
</dbReference>
<dbReference type="CDD" id="cd21762">
    <property type="entry name" value="WH2"/>
    <property type="match status" value="1"/>
</dbReference>
<dbReference type="GO" id="GO:0030041">
    <property type="term" value="P:actin filament polymerization"/>
    <property type="evidence" value="ECO:0007669"/>
    <property type="project" value="TreeGrafter"/>
</dbReference>
<feature type="compositionally biased region" description="Low complexity" evidence="1">
    <location>
        <begin position="488"/>
        <end position="500"/>
    </location>
</feature>
<dbReference type="PRINTS" id="PR01217">
    <property type="entry name" value="PRICHEXTENSN"/>
</dbReference>
<feature type="compositionally biased region" description="Basic and acidic residues" evidence="1">
    <location>
        <begin position="468"/>
        <end position="478"/>
    </location>
</feature>
<name>W8AX09_CERCA</name>
<feature type="compositionally biased region" description="Pro residues" evidence="1">
    <location>
        <begin position="1098"/>
        <end position="1109"/>
    </location>
</feature>
<evidence type="ECO:0000313" key="3">
    <source>
        <dbReference type="EMBL" id="JAB90672.1"/>
    </source>
</evidence>
<feature type="compositionally biased region" description="Basic and acidic residues" evidence="1">
    <location>
        <begin position="581"/>
        <end position="591"/>
    </location>
</feature>
<feature type="region of interest" description="Disordered" evidence="1">
    <location>
        <begin position="904"/>
        <end position="954"/>
    </location>
</feature>
<reference evidence="3" key="2">
    <citation type="journal article" date="2014" name="BMC Genomics">
        <title>A genomic perspective to assessing quality of mass-reared SIT flies used in Mediterranean fruit fly (Ceratitis capitata) eradication in California.</title>
        <authorList>
            <person name="Calla B."/>
            <person name="Hall B."/>
            <person name="Hou S."/>
            <person name="Geib S.M."/>
        </authorList>
    </citation>
    <scope>NUCLEOTIDE SEQUENCE</scope>
</reference>
<feature type="region of interest" description="Disordered" evidence="1">
    <location>
        <begin position="468"/>
        <end position="501"/>
    </location>
</feature>
<evidence type="ECO:0000256" key="1">
    <source>
        <dbReference type="SAM" id="MobiDB-lite"/>
    </source>
</evidence>
<sequence length="1294" mass="140535">PIDESSSTWMDVIDEPMVLSDDEEEAPEICELIKEAVQPTPTARELTQDFLTTEVSMQVQPLKAAETFEKKVIVKEPDSQPEPIRVEETVKQSEAVETSKAIKTIITEFKQPEVVESGKSWAIEQVEIPQPIATSRDLTQDFLATEISKQERVQPVKVAEPKNIVQVIETVNLVDVIKEIEPAKDPETVAEKEPVKAHEGVKYTEATEPSQEIQELVDETSKLYEVIATTTIETTLTEEQSAASAPFIPEEVVTETTHIENNIPEPISTTLAEQVLGFIEGERVALATQVEESPQKVHEDVVEDINIEQVVGEYVVIEPSELSIIDSEILRENLHLDSNTFLRPNYEEFEYKYEQILDEERSKLSEPAKTEEAIFVESPKSVEPAEQPAQLVISEVSTATNNLLTDTLLLNLSSDTFIREVNSYTQLTQYERWWTRFIESITSQTERVEKTETITVKSEQTETVIEPIDKHSTQKTEEPTSTNKQIIPTEQSQTPTTTTDSDLDTLRRNLYMDVWHADTASELSVVLGAESVVENVISVTEEVTYTRDKDEQAEKQTEEIARTEVKPELAEELVEEVQNEQIKDEVSKEKDKEDDDDDNDDNEDEDEEDIDITKTERDFDEHKRDDRDPGSGSSGNVTPTPDADNGNAYNTNQSCSSQYMSTDLPGGVGHWRDQSTYLALDVAESVKPNLVTASTSEVPVPVTVVVEPKSEIEFVHSETPLELLTETKTQIELTNTIAADTETATAISQTPEIVGAPIKTHELPMQSSPAPTSTPIPIPIHTSTESHTSTQSTFVSHPENVPATTTTTTTLATVVEPSDSTTSKITQLAGAIINTVNVATNATSTSITATKEAAAAVLAPIVTSIIDKATTPAVTEEKTTVEKVAETDTASVVPATGTLTAVASEAPKTAVSQETTTTTTAETAESNRSPTTTPSQPPKAISPIGQPTTTQNTLSGFNSLALRFADPSDFPSIEDIYSSKTEMENDYSYPRQTLRQSPLPPTVKPKPIVDAPTPPPPSLVKADNKKSSVIYHSNQSLYSLDECESEGLYVGTATSLNGMASAPDLTAPPSVDSHLYATINKDNGGRSYARVGNKKQLTPPPTPPKPMPKPQFLVKAQPVSISTPPPPPPAPQNVSRSVSAKPTAPIPASAVPIAPPPPPPPASGIPIPPPPPPINSMPKPPLPLSSSSGSPIPPPPPPMQNPTAKGTRGPSAPAMISADNGDARGALLDSIRNGITLKKVDQKAATISGVKPRAEHKPPATDFLSELKLGITLRRVKDKADNPYASEDPDESQA</sequence>
<feature type="compositionally biased region" description="Polar residues" evidence="1">
    <location>
        <begin position="647"/>
        <end position="656"/>
    </location>
</feature>
<feature type="compositionally biased region" description="Basic and acidic residues" evidence="1">
    <location>
        <begin position="546"/>
        <end position="569"/>
    </location>
</feature>
<reference evidence="3" key="1">
    <citation type="submission" date="2013-07" db="EMBL/GenBank/DDBJ databases">
        <authorList>
            <person name="Geib S."/>
        </authorList>
    </citation>
    <scope>NUCLEOTIDE SEQUENCE</scope>
</reference>
<feature type="non-terminal residue" evidence="3">
    <location>
        <position position="1"/>
    </location>
</feature>
<feature type="region of interest" description="Disordered" evidence="1">
    <location>
        <begin position="1081"/>
        <end position="1220"/>
    </location>
</feature>
<dbReference type="InterPro" id="IPR003124">
    <property type="entry name" value="WH2_dom"/>
</dbReference>
<feature type="compositionally biased region" description="Low complexity" evidence="1">
    <location>
        <begin position="914"/>
        <end position="924"/>
    </location>
</feature>